<keyword evidence="1" id="KW-0472">Membrane</keyword>
<name>O59587_PYRHO</name>
<organism evidence="2 3">
    <name type="scientific">Pyrococcus horikoshii (strain ATCC 700860 / DSM 12428 / JCM 9974 / NBRC 100139 / OT-3)</name>
    <dbReference type="NCBI Taxonomy" id="70601"/>
    <lineage>
        <taxon>Archaea</taxon>
        <taxon>Methanobacteriati</taxon>
        <taxon>Methanobacteriota</taxon>
        <taxon>Thermococci</taxon>
        <taxon>Thermococcales</taxon>
        <taxon>Thermococcaceae</taxon>
        <taxon>Pyrococcus</taxon>
    </lineage>
</organism>
<dbReference type="EnsemblBacteria" id="BAA31051">
    <property type="protein sequence ID" value="BAA31051"/>
    <property type="gene ID" value="BAA31051"/>
</dbReference>
<proteinExistence type="predicted"/>
<gene>
    <name evidence="2" type="ordered locus">PH1924</name>
</gene>
<keyword evidence="1" id="KW-0812">Transmembrane</keyword>
<evidence type="ECO:0000256" key="1">
    <source>
        <dbReference type="SAM" id="Phobius"/>
    </source>
</evidence>
<evidence type="ECO:0000313" key="2">
    <source>
        <dbReference type="EMBL" id="BAA31051.1"/>
    </source>
</evidence>
<dbReference type="PIR" id="D71207">
    <property type="entry name" value="D71207"/>
</dbReference>
<sequence>MCRSPLMASCSKYISPFMAKNSSSMMASFAEYIALAVPSSSPWTTYVIGFPWNSSPRVSIIFSFLYLTTIINSSTNGSRFSSMYSIIGLFAIFKIGLGLSSVKGLSLSPFPAASITAFMTLPPR</sequence>
<accession>O59587</accession>
<feature type="transmembrane region" description="Helical" evidence="1">
    <location>
        <begin position="82"/>
        <end position="102"/>
    </location>
</feature>
<protein>
    <submittedName>
        <fullName evidence="2">Uncharacterized protein</fullName>
    </submittedName>
</protein>
<dbReference type="EMBL" id="BA000001">
    <property type="protein sequence ID" value="BAA31051.1"/>
    <property type="molecule type" value="Genomic_DNA"/>
</dbReference>
<dbReference type="Proteomes" id="UP000000752">
    <property type="component" value="Chromosome"/>
</dbReference>
<evidence type="ECO:0000313" key="3">
    <source>
        <dbReference type="Proteomes" id="UP000000752"/>
    </source>
</evidence>
<dbReference type="AlphaFoldDB" id="O59587"/>
<dbReference type="KEGG" id="pho:PH1924"/>
<keyword evidence="1" id="KW-1133">Transmembrane helix</keyword>
<reference evidence="2 3" key="1">
    <citation type="journal article" date="1998" name="DNA Res.">
        <title>Complete sequence and gene organization of the genome of a hyper-thermophilic archaebacterium, Pyrococcus horikoshii OT3.</title>
        <authorList>
            <person name="Kawarabayasi Y."/>
            <person name="Sawada M."/>
            <person name="Horikawa H."/>
            <person name="Haikawa Y."/>
            <person name="Hino Y."/>
            <person name="Yamamoto S."/>
            <person name="Sekine M."/>
            <person name="Baba S."/>
            <person name="Kosugi H."/>
            <person name="Hosoyama A."/>
            <person name="Nagai Y."/>
            <person name="Sakai M."/>
            <person name="Ogura K."/>
            <person name="Otuka R."/>
            <person name="Nakazawa H."/>
            <person name="Takamiya M."/>
            <person name="Ohfuku Y."/>
            <person name="Funahashi T."/>
            <person name="Tanaka T."/>
            <person name="Kudoh Y."/>
            <person name="Yamazaki J."/>
            <person name="Kushida N."/>
            <person name="Oguchi A."/>
            <person name="Aoki K."/>
            <person name="Nakamura Y."/>
            <person name="Robb T.F."/>
            <person name="Horikoshi K."/>
            <person name="Masuchi Y."/>
            <person name="Shizuya H."/>
            <person name="Kikuchi H."/>
        </authorList>
    </citation>
    <scope>NUCLEOTIDE SEQUENCE [LARGE SCALE GENOMIC DNA]</scope>
    <source>
        <strain evidence="3">ATCC 700860 / DSM 12428 / JCM 9974 / NBRC 100139 / OT-3</strain>
    </source>
</reference>
<keyword evidence="3" id="KW-1185">Reference proteome</keyword>